<sequence length="274" mass="30373">MRDAVLADNDWNFAMSRVVLADLGDPAPGWLFRYQYPTDCARISAILPKWFTGSHIVLQDKPVFEVGSNEDGTGRVIHTNESQAVLLYVKSITDPTMFDALFADALSWRMAAEIAMPIAANASLGQQAMANYQQVLTAAMQRSLDEAHEPQQAMSGPCQCEDLLMAYSLVQPSLAGGEISPSLYGRIDLEKYQTSLRRCRNFIVRQSGGIENRPGFRFLGSAKYADRYCRLIPFQFSVSQTYALELGDHYFRVWSNGALVTDGGSPVEVATHGR</sequence>
<gene>
    <name evidence="1" type="ORF">NCTC9637_02075</name>
</gene>
<reference evidence="1 2" key="1">
    <citation type="submission" date="2018-06" db="EMBL/GenBank/DDBJ databases">
        <authorList>
            <consortium name="Pathogen Informatics"/>
            <person name="Doyle S."/>
        </authorList>
    </citation>
    <scope>NUCLEOTIDE SEQUENCE [LARGE SCALE GENOMIC DNA]</scope>
    <source>
        <strain evidence="1 2">NCTC9637</strain>
    </source>
</reference>
<protein>
    <submittedName>
        <fullName evidence="1">Uncharacterized protein</fullName>
    </submittedName>
</protein>
<dbReference type="AlphaFoldDB" id="A0A377VX99"/>
<organism evidence="1 2">
    <name type="scientific">Klebsiella pneumoniae</name>
    <dbReference type="NCBI Taxonomy" id="573"/>
    <lineage>
        <taxon>Bacteria</taxon>
        <taxon>Pseudomonadati</taxon>
        <taxon>Pseudomonadota</taxon>
        <taxon>Gammaproteobacteria</taxon>
        <taxon>Enterobacterales</taxon>
        <taxon>Enterobacteriaceae</taxon>
        <taxon>Klebsiella/Raoultella group</taxon>
        <taxon>Klebsiella</taxon>
        <taxon>Klebsiella pneumoniae complex</taxon>
    </lineage>
</organism>
<dbReference type="Proteomes" id="UP000255099">
    <property type="component" value="Unassembled WGS sequence"/>
</dbReference>
<dbReference type="EMBL" id="UGLB01000003">
    <property type="protein sequence ID" value="STT47170.1"/>
    <property type="molecule type" value="Genomic_DNA"/>
</dbReference>
<name>A0A377VX99_KLEPN</name>
<evidence type="ECO:0000313" key="1">
    <source>
        <dbReference type="EMBL" id="STT47170.1"/>
    </source>
</evidence>
<evidence type="ECO:0000313" key="2">
    <source>
        <dbReference type="Proteomes" id="UP000255099"/>
    </source>
</evidence>
<accession>A0A377VX99</accession>
<proteinExistence type="predicted"/>